<keyword evidence="3" id="KW-0804">Transcription</keyword>
<dbReference type="PROSITE" id="PS50949">
    <property type="entry name" value="HTH_GNTR"/>
    <property type="match status" value="1"/>
</dbReference>
<dbReference type="GO" id="GO:0003700">
    <property type="term" value="F:DNA-binding transcription factor activity"/>
    <property type="evidence" value="ECO:0007669"/>
    <property type="project" value="InterPro"/>
</dbReference>
<dbReference type="AlphaFoldDB" id="A0AAW5R3F9"/>
<dbReference type="InterPro" id="IPR036388">
    <property type="entry name" value="WH-like_DNA-bd_sf"/>
</dbReference>
<keyword evidence="6" id="KW-1185">Reference proteome</keyword>
<dbReference type="SUPFAM" id="SSF46785">
    <property type="entry name" value="Winged helix' DNA-binding domain"/>
    <property type="match status" value="1"/>
</dbReference>
<dbReference type="Pfam" id="PF00392">
    <property type="entry name" value="GntR"/>
    <property type="match status" value="1"/>
</dbReference>
<organism evidence="5 6">
    <name type="scientific">Microbaculum marinisediminis</name>
    <dbReference type="NCBI Taxonomy" id="2931392"/>
    <lineage>
        <taxon>Bacteria</taxon>
        <taxon>Pseudomonadati</taxon>
        <taxon>Pseudomonadota</taxon>
        <taxon>Alphaproteobacteria</taxon>
        <taxon>Hyphomicrobiales</taxon>
        <taxon>Tepidamorphaceae</taxon>
        <taxon>Microbaculum</taxon>
    </lineage>
</organism>
<comment type="caution">
    <text evidence="5">The sequence shown here is derived from an EMBL/GenBank/DDBJ whole genome shotgun (WGS) entry which is preliminary data.</text>
</comment>
<dbReference type="SUPFAM" id="SSF48008">
    <property type="entry name" value="GntR ligand-binding domain-like"/>
    <property type="match status" value="1"/>
</dbReference>
<dbReference type="InterPro" id="IPR008920">
    <property type="entry name" value="TF_FadR/GntR_C"/>
</dbReference>
<dbReference type="Gene3D" id="1.20.120.530">
    <property type="entry name" value="GntR ligand-binding domain-like"/>
    <property type="match status" value="1"/>
</dbReference>
<evidence type="ECO:0000256" key="3">
    <source>
        <dbReference type="ARBA" id="ARBA00023163"/>
    </source>
</evidence>
<keyword evidence="1" id="KW-0805">Transcription regulation</keyword>
<evidence type="ECO:0000313" key="6">
    <source>
        <dbReference type="Proteomes" id="UP001320898"/>
    </source>
</evidence>
<gene>
    <name evidence="5" type="ORF">MUB46_17575</name>
</gene>
<keyword evidence="2" id="KW-0238">DNA-binding</keyword>
<proteinExistence type="predicted"/>
<dbReference type="EMBL" id="JALIDZ010000008">
    <property type="protein sequence ID" value="MCT8973677.1"/>
    <property type="molecule type" value="Genomic_DNA"/>
</dbReference>
<evidence type="ECO:0000259" key="4">
    <source>
        <dbReference type="PROSITE" id="PS50949"/>
    </source>
</evidence>
<dbReference type="Pfam" id="PF07729">
    <property type="entry name" value="FCD"/>
    <property type="match status" value="1"/>
</dbReference>
<protein>
    <submittedName>
        <fullName evidence="5">GntR family transcriptional regulator</fullName>
    </submittedName>
</protein>
<dbReference type="SMART" id="SM00895">
    <property type="entry name" value="FCD"/>
    <property type="match status" value="1"/>
</dbReference>
<name>A0AAW5R3F9_9HYPH</name>
<accession>A0AAW5R3F9</accession>
<dbReference type="Proteomes" id="UP001320898">
    <property type="component" value="Unassembled WGS sequence"/>
</dbReference>
<reference evidence="5 6" key="1">
    <citation type="submission" date="2022-04" db="EMBL/GenBank/DDBJ databases">
        <authorList>
            <person name="Ye Y.-Q."/>
            <person name="Du Z.-J."/>
        </authorList>
    </citation>
    <scope>NUCLEOTIDE SEQUENCE [LARGE SCALE GENOMIC DNA]</scope>
    <source>
        <strain evidence="5 6">A6E488</strain>
    </source>
</reference>
<dbReference type="InterPro" id="IPR036390">
    <property type="entry name" value="WH_DNA-bd_sf"/>
</dbReference>
<dbReference type="SMART" id="SM00345">
    <property type="entry name" value="HTH_GNTR"/>
    <property type="match status" value="1"/>
</dbReference>
<evidence type="ECO:0000256" key="2">
    <source>
        <dbReference type="ARBA" id="ARBA00023125"/>
    </source>
</evidence>
<dbReference type="Gene3D" id="1.10.10.10">
    <property type="entry name" value="Winged helix-like DNA-binding domain superfamily/Winged helix DNA-binding domain"/>
    <property type="match status" value="1"/>
</dbReference>
<sequence length="213" mass="23861">MLDRTARTIVDEVFETLLSKILEGDIPPGGAVNELGLAAELGVSRGPVREAVKRMQGTGLIVKEPYLKARVISLTVEDMVQVFQLREAVEAMSVRLATLNMSDEALEALFEEFTGTKNKNRHPALDIHVRIAEGCGNERIRSLLCDELYYLLRLYRSQSGRTPGRRENAYAEHWQILRAMRARDADLAASLMQAHIARATETLQTLLDEDKQA</sequence>
<dbReference type="PANTHER" id="PTHR43537">
    <property type="entry name" value="TRANSCRIPTIONAL REGULATOR, GNTR FAMILY"/>
    <property type="match status" value="1"/>
</dbReference>
<evidence type="ECO:0000313" key="5">
    <source>
        <dbReference type="EMBL" id="MCT8973677.1"/>
    </source>
</evidence>
<feature type="domain" description="HTH gntR-type" evidence="4">
    <location>
        <begin position="7"/>
        <end position="75"/>
    </location>
</feature>
<dbReference type="PANTHER" id="PTHR43537:SF49">
    <property type="entry name" value="TRANSCRIPTIONAL REGULATORY PROTEIN"/>
    <property type="match status" value="1"/>
</dbReference>
<dbReference type="InterPro" id="IPR000524">
    <property type="entry name" value="Tscrpt_reg_HTH_GntR"/>
</dbReference>
<dbReference type="GO" id="GO:0003677">
    <property type="term" value="F:DNA binding"/>
    <property type="evidence" value="ECO:0007669"/>
    <property type="project" value="UniProtKB-KW"/>
</dbReference>
<dbReference type="RefSeq" id="WP_261617258.1">
    <property type="nucleotide sequence ID" value="NZ_JALIDZ010000008.1"/>
</dbReference>
<dbReference type="InterPro" id="IPR011711">
    <property type="entry name" value="GntR_C"/>
</dbReference>
<evidence type="ECO:0000256" key="1">
    <source>
        <dbReference type="ARBA" id="ARBA00023015"/>
    </source>
</evidence>